<evidence type="ECO:0000313" key="3">
    <source>
        <dbReference type="Proteomes" id="UP001158058"/>
    </source>
</evidence>
<keyword evidence="1" id="KW-0472">Membrane</keyword>
<proteinExistence type="predicted"/>
<evidence type="ECO:0000256" key="1">
    <source>
        <dbReference type="SAM" id="Phobius"/>
    </source>
</evidence>
<gene>
    <name evidence="2" type="ORF">N7380_13610</name>
</gene>
<keyword evidence="1" id="KW-0812">Transmembrane</keyword>
<feature type="transmembrane region" description="Helical" evidence="1">
    <location>
        <begin position="49"/>
        <end position="69"/>
    </location>
</feature>
<name>A0AB73HZG6_AQUAC</name>
<dbReference type="Proteomes" id="UP001158058">
    <property type="component" value="Unassembled WGS sequence"/>
</dbReference>
<dbReference type="AlphaFoldDB" id="A0AB73HZG6"/>
<comment type="caution">
    <text evidence="2">The sequence shown here is derived from an EMBL/GenBank/DDBJ whole genome shotgun (WGS) entry which is preliminary data.</text>
</comment>
<dbReference type="RefSeq" id="WP_280002080.1">
    <property type="nucleotide sequence ID" value="NZ_JAODZF010000008.1"/>
</dbReference>
<protein>
    <submittedName>
        <fullName evidence="2">Uncharacterized protein</fullName>
    </submittedName>
</protein>
<evidence type="ECO:0000313" key="2">
    <source>
        <dbReference type="EMBL" id="MDH0143356.1"/>
    </source>
</evidence>
<feature type="transmembrane region" description="Helical" evidence="1">
    <location>
        <begin position="21"/>
        <end position="43"/>
    </location>
</feature>
<reference evidence="2" key="1">
    <citation type="submission" date="2022-09" db="EMBL/GenBank/DDBJ databases">
        <title>Intensive care unit water sources are persistently colonized with multi-drug resistant bacteria and are the site of extensive horizontal gene transfer of antibiotic resistance genes.</title>
        <authorList>
            <person name="Diorio-Toth L."/>
        </authorList>
    </citation>
    <scope>NUCLEOTIDE SEQUENCE</scope>
    <source>
        <strain evidence="2">GD04146</strain>
    </source>
</reference>
<dbReference type="EMBL" id="JAODZF010000008">
    <property type="protein sequence ID" value="MDH0143356.1"/>
    <property type="molecule type" value="Genomic_DNA"/>
</dbReference>
<organism evidence="2 3">
    <name type="scientific">Aquipseudomonas alcaligenes</name>
    <name type="common">Pseudomonas alcaligenes</name>
    <dbReference type="NCBI Taxonomy" id="43263"/>
    <lineage>
        <taxon>Bacteria</taxon>
        <taxon>Pseudomonadati</taxon>
        <taxon>Pseudomonadota</taxon>
        <taxon>Gammaproteobacteria</taxon>
        <taxon>Pseudomonadales</taxon>
        <taxon>Pseudomonadaceae</taxon>
        <taxon>Aquipseudomonas</taxon>
    </lineage>
</organism>
<accession>A0AB73HZG6</accession>
<keyword evidence="1" id="KW-1133">Transmembrane helix</keyword>
<sequence length="82" mass="8644">MPTRYRQLARWWHAPVTSGERLRGAVIGGLGLFWIVGLGRLMLGTAPIALDHLLAWALAGLLCGALFGARCPPVGALPASAL</sequence>